<evidence type="ECO:0000256" key="1">
    <source>
        <dbReference type="SAM" id="MobiDB-lite"/>
    </source>
</evidence>
<dbReference type="Proteomes" id="UP001434883">
    <property type="component" value="Unassembled WGS sequence"/>
</dbReference>
<proteinExistence type="predicted"/>
<dbReference type="InterPro" id="IPR025954">
    <property type="entry name" value="DBC1/CARP1_inactive_NUDIX"/>
</dbReference>
<keyword evidence="4" id="KW-1185">Reference proteome</keyword>
<dbReference type="PANTHER" id="PTHR14304">
    <property type="entry name" value="CELL DIVISION CYCLE AND APOPTOSIS REGULATOR PROTEIN"/>
    <property type="match status" value="1"/>
</dbReference>
<dbReference type="SMART" id="SM01122">
    <property type="entry name" value="DBC1"/>
    <property type="match status" value="1"/>
</dbReference>
<evidence type="ECO:0000313" key="4">
    <source>
        <dbReference type="Proteomes" id="UP001434883"/>
    </source>
</evidence>
<reference evidence="3 4" key="1">
    <citation type="submission" date="2021-06" db="EMBL/GenBank/DDBJ databases">
        <authorList>
            <person name="Palmer J.M."/>
        </authorList>
    </citation>
    <scope>NUCLEOTIDE SEQUENCE [LARGE SCALE GENOMIC DNA]</scope>
    <source>
        <strain evidence="3 4">XC_2019</strain>
        <tissue evidence="3">Muscle</tissue>
    </source>
</reference>
<feature type="region of interest" description="Disordered" evidence="1">
    <location>
        <begin position="41"/>
        <end position="72"/>
    </location>
</feature>
<feature type="domain" description="DBC1/CARP1 catalytically inactive NUDIX hydrolase" evidence="2">
    <location>
        <begin position="23"/>
        <end position="120"/>
    </location>
</feature>
<protein>
    <recommendedName>
        <fullName evidence="2">DBC1/CARP1 catalytically inactive NUDIX hydrolase domain-containing protein</fullName>
    </recommendedName>
</protein>
<dbReference type="PANTHER" id="PTHR14304:SF14">
    <property type="entry name" value="CELL DIVISION CYCLE AND APOPTOSIS REGULATOR PROTEIN 1"/>
    <property type="match status" value="1"/>
</dbReference>
<gene>
    <name evidence="3" type="ORF">XENOCAPTIV_004539</name>
</gene>
<evidence type="ECO:0000259" key="2">
    <source>
        <dbReference type="SMART" id="SM01122"/>
    </source>
</evidence>
<organism evidence="3 4">
    <name type="scientific">Xenoophorus captivus</name>
    <dbReference type="NCBI Taxonomy" id="1517983"/>
    <lineage>
        <taxon>Eukaryota</taxon>
        <taxon>Metazoa</taxon>
        <taxon>Chordata</taxon>
        <taxon>Craniata</taxon>
        <taxon>Vertebrata</taxon>
        <taxon>Euteleostomi</taxon>
        <taxon>Actinopterygii</taxon>
        <taxon>Neopterygii</taxon>
        <taxon>Teleostei</taxon>
        <taxon>Neoteleostei</taxon>
        <taxon>Acanthomorphata</taxon>
        <taxon>Ovalentaria</taxon>
        <taxon>Atherinomorphae</taxon>
        <taxon>Cyprinodontiformes</taxon>
        <taxon>Goodeidae</taxon>
        <taxon>Xenoophorus</taxon>
    </lineage>
</organism>
<sequence length="127" mass="14195">MIKSAPTMLQSIPPPTTFSVQAQAPPTSLLQAQLSAASLAPLLQNPPQPLLPQPPTKEIRYHRPEETHKGRTVPAHVETVVLFLPDVWHCLPTRSEWDVLSRRLQEQLAEKLSAERKEADGEQALNR</sequence>
<dbReference type="InterPro" id="IPR025224">
    <property type="entry name" value="CCAR1/CCAR2"/>
</dbReference>
<name>A0ABV0QLA0_9TELE</name>
<dbReference type="EMBL" id="JAHRIN010016953">
    <property type="protein sequence ID" value="MEQ2196586.1"/>
    <property type="molecule type" value="Genomic_DNA"/>
</dbReference>
<feature type="compositionally biased region" description="Basic and acidic residues" evidence="1">
    <location>
        <begin position="57"/>
        <end position="69"/>
    </location>
</feature>
<dbReference type="Pfam" id="PF14443">
    <property type="entry name" value="DBC1"/>
    <property type="match status" value="1"/>
</dbReference>
<evidence type="ECO:0000313" key="3">
    <source>
        <dbReference type="EMBL" id="MEQ2196586.1"/>
    </source>
</evidence>
<accession>A0ABV0QLA0</accession>
<feature type="compositionally biased region" description="Pro residues" evidence="1">
    <location>
        <begin position="44"/>
        <end position="55"/>
    </location>
</feature>
<comment type="caution">
    <text evidence="3">The sequence shown here is derived from an EMBL/GenBank/DDBJ whole genome shotgun (WGS) entry which is preliminary data.</text>
</comment>
<feature type="region of interest" description="Disordered" evidence="1">
    <location>
        <begin position="1"/>
        <end position="24"/>
    </location>
</feature>